<evidence type="ECO:0008006" key="3">
    <source>
        <dbReference type="Google" id="ProtNLM"/>
    </source>
</evidence>
<reference evidence="1 2" key="1">
    <citation type="submission" date="2021-05" db="EMBL/GenBank/DDBJ databases">
        <title>Novel species in genus Cellulomonas.</title>
        <authorList>
            <person name="Zhang G."/>
        </authorList>
    </citation>
    <scope>NUCLEOTIDE SEQUENCE [LARGE SCALE GENOMIC DNA]</scope>
    <source>
        <strain evidence="2">zg-ZUI157</strain>
    </source>
</reference>
<organism evidence="1 2">
    <name type="scientific">Cellulomonas dongxiuzhuiae</name>
    <dbReference type="NCBI Taxonomy" id="2819979"/>
    <lineage>
        <taxon>Bacteria</taxon>
        <taxon>Bacillati</taxon>
        <taxon>Actinomycetota</taxon>
        <taxon>Actinomycetes</taxon>
        <taxon>Micrococcales</taxon>
        <taxon>Cellulomonadaceae</taxon>
        <taxon>Cellulomonas</taxon>
    </lineage>
</organism>
<evidence type="ECO:0000313" key="2">
    <source>
        <dbReference type="Proteomes" id="UP000679335"/>
    </source>
</evidence>
<sequence>MANVQIAARPMRAVRPADLDGVFVNPRAVLRQRAAAGKVRKIAHGVYVAVPDDAYDPQRWRPAFEAAAGAVGTAMFGDRRAVLMGLAAARLHRVVPRARARAELAVERRHAPVRLADREHGVVDFVRRDLDDLDVQPMRTELGTMLVTTPEQTLVDLALERTADPADVREAMRGLARKADWGKVEKIAGTRHGGKKAMVTLRALRGEVEP</sequence>
<evidence type="ECO:0000313" key="1">
    <source>
        <dbReference type="EMBL" id="QWC16398.1"/>
    </source>
</evidence>
<gene>
    <name evidence="1" type="ORF">KKR89_01600</name>
</gene>
<dbReference type="EMBL" id="CP076023">
    <property type="protein sequence ID" value="QWC16398.1"/>
    <property type="molecule type" value="Genomic_DNA"/>
</dbReference>
<dbReference type="RefSeq" id="WP_208196960.1">
    <property type="nucleotide sequence ID" value="NZ_CP076023.1"/>
</dbReference>
<dbReference type="Proteomes" id="UP000679335">
    <property type="component" value="Chromosome"/>
</dbReference>
<name>A0ABX8GKC9_9CELL</name>
<protein>
    <recommendedName>
        <fullName evidence="3">AbiEi antitoxin C-terminal domain-containing protein</fullName>
    </recommendedName>
</protein>
<accession>A0ABX8GKC9</accession>
<keyword evidence="2" id="KW-1185">Reference proteome</keyword>
<proteinExistence type="predicted"/>